<keyword evidence="3" id="KW-1185">Reference proteome</keyword>
<evidence type="ECO:0000259" key="1">
    <source>
        <dbReference type="Pfam" id="PF00059"/>
    </source>
</evidence>
<protein>
    <recommendedName>
        <fullName evidence="1">C-type lectin domain-containing protein</fullName>
    </recommendedName>
</protein>
<feature type="domain" description="C-type lectin" evidence="1">
    <location>
        <begin position="77"/>
        <end position="109"/>
    </location>
</feature>
<reference evidence="2 3" key="1">
    <citation type="submission" date="2020-02" db="EMBL/GenBank/DDBJ databases">
        <authorList>
            <person name="Ferguson B K."/>
        </authorList>
    </citation>
    <scope>NUCLEOTIDE SEQUENCE [LARGE SCALE GENOMIC DNA]</scope>
</reference>
<feature type="non-terminal residue" evidence="2">
    <location>
        <position position="112"/>
    </location>
</feature>
<name>A0A6H5GCI6_9HEMI</name>
<dbReference type="Gene3D" id="3.10.100.10">
    <property type="entry name" value="Mannose-Binding Protein A, subunit A"/>
    <property type="match status" value="1"/>
</dbReference>
<sequence>MSGGVGFSFTCYTSTRFYPRNSLAVPVAWFSCPFGQIIGTRPCVHRYEAVGEESLVAGCPWPWIRHSSLCLRVIETALTWDQAEADCQAKSGHLVSIRSQEMQDLIDLMLIN</sequence>
<accession>A0A6H5GCI6</accession>
<dbReference type="AlphaFoldDB" id="A0A6H5GCI6"/>
<organism evidence="2 3">
    <name type="scientific">Nesidiocoris tenuis</name>
    <dbReference type="NCBI Taxonomy" id="355587"/>
    <lineage>
        <taxon>Eukaryota</taxon>
        <taxon>Metazoa</taxon>
        <taxon>Ecdysozoa</taxon>
        <taxon>Arthropoda</taxon>
        <taxon>Hexapoda</taxon>
        <taxon>Insecta</taxon>
        <taxon>Pterygota</taxon>
        <taxon>Neoptera</taxon>
        <taxon>Paraneoptera</taxon>
        <taxon>Hemiptera</taxon>
        <taxon>Heteroptera</taxon>
        <taxon>Panheteroptera</taxon>
        <taxon>Cimicomorpha</taxon>
        <taxon>Miridae</taxon>
        <taxon>Dicyphina</taxon>
        <taxon>Nesidiocoris</taxon>
    </lineage>
</organism>
<gene>
    <name evidence="2" type="ORF">NTEN_LOCUS6971</name>
</gene>
<dbReference type="Proteomes" id="UP000479000">
    <property type="component" value="Unassembled WGS sequence"/>
</dbReference>
<dbReference type="SUPFAM" id="SSF56436">
    <property type="entry name" value="C-type lectin-like"/>
    <property type="match status" value="1"/>
</dbReference>
<dbReference type="InterPro" id="IPR016186">
    <property type="entry name" value="C-type_lectin-like/link_sf"/>
</dbReference>
<dbReference type="Pfam" id="PF00059">
    <property type="entry name" value="Lectin_C"/>
    <property type="match status" value="1"/>
</dbReference>
<proteinExistence type="predicted"/>
<dbReference type="CDD" id="cd00037">
    <property type="entry name" value="CLECT"/>
    <property type="match status" value="1"/>
</dbReference>
<dbReference type="InterPro" id="IPR016187">
    <property type="entry name" value="CTDL_fold"/>
</dbReference>
<evidence type="ECO:0000313" key="2">
    <source>
        <dbReference type="EMBL" id="CAB0001184.1"/>
    </source>
</evidence>
<dbReference type="OrthoDB" id="2142683at2759"/>
<evidence type="ECO:0000313" key="3">
    <source>
        <dbReference type="Proteomes" id="UP000479000"/>
    </source>
</evidence>
<dbReference type="InterPro" id="IPR001304">
    <property type="entry name" value="C-type_lectin-like"/>
</dbReference>
<dbReference type="EMBL" id="CADCXU010010437">
    <property type="protein sequence ID" value="CAB0001184.1"/>
    <property type="molecule type" value="Genomic_DNA"/>
</dbReference>